<keyword evidence="9 14" id="KW-0862">Zinc</keyword>
<dbReference type="Proteomes" id="UP000001542">
    <property type="component" value="Unassembled WGS sequence"/>
</dbReference>
<dbReference type="UniPathway" id="UPA00143"/>
<dbReference type="STRING" id="5722.A2FR15"/>
<evidence type="ECO:0000256" key="6">
    <source>
        <dbReference type="ARBA" id="ARBA00022723"/>
    </source>
</evidence>
<dbReference type="OrthoDB" id="10266039at2759"/>
<keyword evidence="8 14" id="KW-0833">Ubl conjugation pathway</keyword>
<dbReference type="GO" id="GO:0005634">
    <property type="term" value="C:nucleus"/>
    <property type="evidence" value="ECO:0000318"/>
    <property type="project" value="GO_Central"/>
</dbReference>
<feature type="coiled-coil region" evidence="15">
    <location>
        <begin position="456"/>
        <end position="542"/>
    </location>
</feature>
<evidence type="ECO:0000256" key="1">
    <source>
        <dbReference type="ARBA" id="ARBA00000900"/>
    </source>
</evidence>
<comment type="similarity">
    <text evidence="4 14">Belongs to the BRE1 family.</text>
</comment>
<dbReference type="InterPro" id="IPR013956">
    <property type="entry name" value="E3_ubiquit_lig_Bre1"/>
</dbReference>
<evidence type="ECO:0000313" key="18">
    <source>
        <dbReference type="Proteomes" id="UP000001542"/>
    </source>
</evidence>
<dbReference type="GO" id="GO:0033503">
    <property type="term" value="C:HULC complex"/>
    <property type="evidence" value="ECO:0000318"/>
    <property type="project" value="GO_Central"/>
</dbReference>
<dbReference type="PROSITE" id="PS50089">
    <property type="entry name" value="ZF_RING_2"/>
    <property type="match status" value="1"/>
</dbReference>
<dbReference type="InterPro" id="IPR017907">
    <property type="entry name" value="Znf_RING_CS"/>
</dbReference>
<dbReference type="VEuPathDB" id="TrichDB:TVAG_349920"/>
<reference evidence="17" key="1">
    <citation type="submission" date="2006-10" db="EMBL/GenBank/DDBJ databases">
        <authorList>
            <person name="Amadeo P."/>
            <person name="Zhao Q."/>
            <person name="Wortman J."/>
            <person name="Fraser-Liggett C."/>
            <person name="Carlton J."/>
        </authorList>
    </citation>
    <scope>NUCLEOTIDE SEQUENCE</scope>
    <source>
        <strain evidence="17">G3</strain>
    </source>
</reference>
<keyword evidence="5 14" id="KW-0808">Transferase</keyword>
<evidence type="ECO:0000256" key="13">
    <source>
        <dbReference type="PROSITE-ProRule" id="PRU00175"/>
    </source>
</evidence>
<evidence type="ECO:0000256" key="15">
    <source>
        <dbReference type="SAM" id="Coils"/>
    </source>
</evidence>
<feature type="domain" description="RING-type" evidence="16">
    <location>
        <begin position="585"/>
        <end position="619"/>
    </location>
</feature>
<keyword evidence="10 14" id="KW-0156">Chromatin regulator</keyword>
<dbReference type="VEuPathDB" id="TrichDB:TVAGG3_0415880"/>
<accession>A2FR15</accession>
<evidence type="ECO:0000256" key="14">
    <source>
        <dbReference type="RuleBase" id="RU365038"/>
    </source>
</evidence>
<evidence type="ECO:0000256" key="3">
    <source>
        <dbReference type="ARBA" id="ARBA00004906"/>
    </source>
</evidence>
<comment type="catalytic activity">
    <reaction evidence="1 14">
        <text>S-ubiquitinyl-[E2 ubiquitin-conjugating enzyme]-L-cysteine + [acceptor protein]-L-lysine = [E2 ubiquitin-conjugating enzyme]-L-cysteine + N(6)-ubiquitinyl-[acceptor protein]-L-lysine.</text>
        <dbReference type="EC" id="2.3.2.27"/>
    </reaction>
</comment>
<evidence type="ECO:0000259" key="16">
    <source>
        <dbReference type="PROSITE" id="PS50089"/>
    </source>
</evidence>
<dbReference type="InParanoid" id="A2FR15"/>
<dbReference type="GO" id="GO:0008270">
    <property type="term" value="F:zinc ion binding"/>
    <property type="evidence" value="ECO:0007669"/>
    <property type="project" value="UniProtKB-KW"/>
</dbReference>
<reference evidence="17" key="2">
    <citation type="journal article" date="2007" name="Science">
        <title>Draft genome sequence of the sexually transmitted pathogen Trichomonas vaginalis.</title>
        <authorList>
            <person name="Carlton J.M."/>
            <person name="Hirt R.P."/>
            <person name="Silva J.C."/>
            <person name="Delcher A.L."/>
            <person name="Schatz M."/>
            <person name="Zhao Q."/>
            <person name="Wortman J.R."/>
            <person name="Bidwell S.L."/>
            <person name="Alsmark U.C.M."/>
            <person name="Besteiro S."/>
            <person name="Sicheritz-Ponten T."/>
            <person name="Noel C.J."/>
            <person name="Dacks J.B."/>
            <person name="Foster P.G."/>
            <person name="Simillion C."/>
            <person name="Van de Peer Y."/>
            <person name="Miranda-Saavedra D."/>
            <person name="Barton G.J."/>
            <person name="Westrop G.D."/>
            <person name="Mueller S."/>
            <person name="Dessi D."/>
            <person name="Fiori P.L."/>
            <person name="Ren Q."/>
            <person name="Paulsen I."/>
            <person name="Zhang H."/>
            <person name="Bastida-Corcuera F.D."/>
            <person name="Simoes-Barbosa A."/>
            <person name="Brown M.T."/>
            <person name="Hayes R.D."/>
            <person name="Mukherjee M."/>
            <person name="Okumura C.Y."/>
            <person name="Schneider R."/>
            <person name="Smith A.J."/>
            <person name="Vanacova S."/>
            <person name="Villalvazo M."/>
            <person name="Haas B.J."/>
            <person name="Pertea M."/>
            <person name="Feldblyum T.V."/>
            <person name="Utterback T.R."/>
            <person name="Shu C.L."/>
            <person name="Osoegawa K."/>
            <person name="de Jong P.J."/>
            <person name="Hrdy I."/>
            <person name="Horvathova L."/>
            <person name="Zubacova Z."/>
            <person name="Dolezal P."/>
            <person name="Malik S.B."/>
            <person name="Logsdon J.M. Jr."/>
            <person name="Henze K."/>
            <person name="Gupta A."/>
            <person name="Wang C.C."/>
            <person name="Dunne R.L."/>
            <person name="Upcroft J.A."/>
            <person name="Upcroft P."/>
            <person name="White O."/>
            <person name="Salzberg S.L."/>
            <person name="Tang P."/>
            <person name="Chiu C.-H."/>
            <person name="Lee Y.-S."/>
            <person name="Embley T.M."/>
            <person name="Coombs G.H."/>
            <person name="Mottram J.C."/>
            <person name="Tachezy J."/>
            <person name="Fraser-Liggett C.M."/>
            <person name="Johnson P.J."/>
        </authorList>
    </citation>
    <scope>NUCLEOTIDE SEQUENCE [LARGE SCALE GENOMIC DNA]</scope>
    <source>
        <strain evidence="17">G3</strain>
    </source>
</reference>
<evidence type="ECO:0000256" key="10">
    <source>
        <dbReference type="ARBA" id="ARBA00022853"/>
    </source>
</evidence>
<dbReference type="AlphaFoldDB" id="A2FR15"/>
<keyword evidence="18" id="KW-1185">Reference proteome</keyword>
<name>A2FR15_TRIV3</name>
<dbReference type="PANTHER" id="PTHR23163:SF0">
    <property type="entry name" value="E3 UBIQUITIN-PROTEIN LIGASE BRE1"/>
    <property type="match status" value="1"/>
</dbReference>
<evidence type="ECO:0000256" key="7">
    <source>
        <dbReference type="ARBA" id="ARBA00022771"/>
    </source>
</evidence>
<dbReference type="InterPro" id="IPR001841">
    <property type="entry name" value="Znf_RING"/>
</dbReference>
<dbReference type="EMBL" id="DS113955">
    <property type="protein sequence ID" value="EAX92645.1"/>
    <property type="molecule type" value="Genomic_DNA"/>
</dbReference>
<dbReference type="Pfam" id="PF13920">
    <property type="entry name" value="zf-C3HC4_3"/>
    <property type="match status" value="1"/>
</dbReference>
<dbReference type="SMR" id="A2FR15"/>
<dbReference type="SMART" id="SM00184">
    <property type="entry name" value="RING"/>
    <property type="match status" value="1"/>
</dbReference>
<dbReference type="GO" id="GO:0006325">
    <property type="term" value="P:chromatin organization"/>
    <property type="evidence" value="ECO:0007669"/>
    <property type="project" value="UniProtKB-KW"/>
</dbReference>
<keyword evidence="11 14" id="KW-0175">Coiled coil</keyword>
<dbReference type="KEGG" id="tva:4750358"/>
<comment type="subcellular location">
    <subcellularLocation>
        <location evidence="2 14">Nucleus</location>
    </subcellularLocation>
</comment>
<dbReference type="SUPFAM" id="SSF57850">
    <property type="entry name" value="RING/U-box"/>
    <property type="match status" value="1"/>
</dbReference>
<dbReference type="EC" id="2.3.2.27" evidence="14"/>
<evidence type="ECO:0000256" key="2">
    <source>
        <dbReference type="ARBA" id="ARBA00004123"/>
    </source>
</evidence>
<keyword evidence="7 13" id="KW-0863">Zinc-finger</keyword>
<dbReference type="InterPro" id="IPR013083">
    <property type="entry name" value="Znf_RING/FYVE/PHD"/>
</dbReference>
<gene>
    <name evidence="17" type="ORF">TVAG_349920</name>
</gene>
<evidence type="ECO:0000256" key="9">
    <source>
        <dbReference type="ARBA" id="ARBA00022833"/>
    </source>
</evidence>
<evidence type="ECO:0000256" key="4">
    <source>
        <dbReference type="ARBA" id="ARBA00005555"/>
    </source>
</evidence>
<evidence type="ECO:0000256" key="11">
    <source>
        <dbReference type="ARBA" id="ARBA00023054"/>
    </source>
</evidence>
<evidence type="ECO:0000256" key="5">
    <source>
        <dbReference type="ARBA" id="ARBA00022679"/>
    </source>
</evidence>
<sequence length="632" mass="72349">MQKYVNLISVPDLNNTDIRSNTDSVSDNAKMYTASLRIQELKEKIRSTYSSLQKMEATVKSLASTYFSLLQQTQMFTLDLMLCQYLNGLLPLQKITEYIEYTVYETQDLYNFSKESSKHASLLFNSLIGTAKSITATLQSSKIALIPASQINLRFDEYLNRVSELQKEEIAKAQAELKEFPAFDLVIQKMLDFPIVEPLSPEQIINFRDYMLKEFNITDNMSQSFFSISQAAHRIVTLKQLQEYITISRSLIQNTDPKDPSTYTPFTIRNSPFFKSLSARSAFLRHALSLQERELACVSDFDTLIESCCRAFSMYHEECRSSINDIKQQIISLNNVLDSHQESSFTLQTDVSPAITSFIKEIQFFDSEEIRSEVSNLCSQVITTCKPSSNELLTDWNSFENKISSQFFKEIIDTEILYENLYSMISSLAKTDISVLELTAKATENEVYTYYNGQELESLSNLENKLKNVMESLKKVDVSVMIKSMNDICDSVIKAKAKYDQAEQKLNSKFEKNEKSEEKDTVESLNKEIKDLKEESLNLAKVASQKQILISRIEELTFDKDHADVRPINPVQATMLNKYVSRVMCPICKRNRRNVILSTCGHCFCSDCLSQRNACPVCNVSFTQNQVARIQL</sequence>
<dbReference type="PANTHER" id="PTHR23163">
    <property type="entry name" value="RING FINGER PROTEIN-RELATED"/>
    <property type="match status" value="1"/>
</dbReference>
<evidence type="ECO:0000256" key="8">
    <source>
        <dbReference type="ARBA" id="ARBA00022786"/>
    </source>
</evidence>
<evidence type="ECO:0000256" key="12">
    <source>
        <dbReference type="ARBA" id="ARBA00023242"/>
    </source>
</evidence>
<dbReference type="PROSITE" id="PS00518">
    <property type="entry name" value="ZF_RING_1"/>
    <property type="match status" value="1"/>
</dbReference>
<dbReference type="Gene3D" id="3.30.40.10">
    <property type="entry name" value="Zinc/RING finger domain, C3HC4 (zinc finger)"/>
    <property type="match status" value="1"/>
</dbReference>
<keyword evidence="12 14" id="KW-0539">Nucleus</keyword>
<proteinExistence type="inferred from homology"/>
<dbReference type="RefSeq" id="XP_001305575.1">
    <property type="nucleotide sequence ID" value="XM_001305574.1"/>
</dbReference>
<keyword evidence="6 14" id="KW-0479">Metal-binding</keyword>
<evidence type="ECO:0000313" key="17">
    <source>
        <dbReference type="EMBL" id="EAX92645.1"/>
    </source>
</evidence>
<protein>
    <recommendedName>
        <fullName evidence="14">E3 ubiquitin protein ligase</fullName>
        <ecNumber evidence="14">2.3.2.27</ecNumber>
    </recommendedName>
</protein>
<organism evidence="17 18">
    <name type="scientific">Trichomonas vaginalis (strain ATCC PRA-98 / G3)</name>
    <dbReference type="NCBI Taxonomy" id="412133"/>
    <lineage>
        <taxon>Eukaryota</taxon>
        <taxon>Metamonada</taxon>
        <taxon>Parabasalia</taxon>
        <taxon>Trichomonadida</taxon>
        <taxon>Trichomonadidae</taxon>
        <taxon>Trichomonas</taxon>
    </lineage>
</organism>
<dbReference type="GO" id="GO:0016567">
    <property type="term" value="P:protein ubiquitination"/>
    <property type="evidence" value="ECO:0007669"/>
    <property type="project" value="UniProtKB-UniRule"/>
</dbReference>
<comment type="pathway">
    <text evidence="3 14">Protein modification; protein ubiquitination.</text>
</comment>
<dbReference type="GO" id="GO:0061630">
    <property type="term" value="F:ubiquitin protein ligase activity"/>
    <property type="evidence" value="ECO:0000318"/>
    <property type="project" value="GO_Central"/>
</dbReference>